<dbReference type="GO" id="GO:0035556">
    <property type="term" value="P:intracellular signal transduction"/>
    <property type="evidence" value="ECO:0007669"/>
    <property type="project" value="InterPro"/>
</dbReference>
<proteinExistence type="inferred from homology"/>
<dbReference type="GO" id="GO:0005886">
    <property type="term" value="C:plasma membrane"/>
    <property type="evidence" value="ECO:0007669"/>
    <property type="project" value="TreeGrafter"/>
</dbReference>
<accession>A0A1D1V274</accession>
<comment type="similarity">
    <text evidence="8">Belongs to the adenylyl cyclase class-4/guanylyl cyclase family.</text>
</comment>
<dbReference type="PROSITE" id="PS00452">
    <property type="entry name" value="GUANYLATE_CYCLASE_1"/>
    <property type="match status" value="1"/>
</dbReference>
<keyword evidence="7 8" id="KW-0456">Lyase</keyword>
<evidence type="ECO:0000256" key="7">
    <source>
        <dbReference type="ARBA" id="ARBA00023239"/>
    </source>
</evidence>
<evidence type="ECO:0000256" key="6">
    <source>
        <dbReference type="ARBA" id="ARBA00023180"/>
    </source>
</evidence>
<dbReference type="SMART" id="SM00044">
    <property type="entry name" value="CYCc"/>
    <property type="match status" value="1"/>
</dbReference>
<dbReference type="GO" id="GO:0000166">
    <property type="term" value="F:nucleotide binding"/>
    <property type="evidence" value="ECO:0007669"/>
    <property type="project" value="UniProtKB-KW"/>
</dbReference>
<dbReference type="PANTHER" id="PTHR11920:SF499">
    <property type="entry name" value="GUANYLATE CYCLASE DOMAIN-CONTAINING PROTEIN"/>
    <property type="match status" value="1"/>
</dbReference>
<evidence type="ECO:0000256" key="3">
    <source>
        <dbReference type="ARBA" id="ARBA00022741"/>
    </source>
</evidence>
<keyword evidence="3" id="KW-0547">Nucleotide-binding</keyword>
<evidence type="ECO:0000256" key="2">
    <source>
        <dbReference type="ARBA" id="ARBA00022692"/>
    </source>
</evidence>
<dbReference type="AlphaFoldDB" id="A0A1D1V274"/>
<sequence length="152" mass="16804">MVASGLPMRNGNRHSGEVANLSLSLLELVKSFVIPHLPHKKLLLRIGMHTGSCVAGVIGLKMPRYCLFGDTVNTASRMESHGAPLRIHLSDSCKRALDELGGFEFDCRGHIEVKGKGSMVTWWLIRSADIGFSVDLHEAERQARLALQEWES</sequence>
<dbReference type="Pfam" id="PF00211">
    <property type="entry name" value="Guanylate_cyc"/>
    <property type="match status" value="1"/>
</dbReference>
<evidence type="ECO:0000313" key="10">
    <source>
        <dbReference type="EMBL" id="GAU95926.1"/>
    </source>
</evidence>
<dbReference type="Gene3D" id="3.30.70.1230">
    <property type="entry name" value="Nucleotide cyclase"/>
    <property type="match status" value="1"/>
</dbReference>
<dbReference type="GO" id="GO:0004016">
    <property type="term" value="F:adenylate cyclase activity"/>
    <property type="evidence" value="ECO:0007669"/>
    <property type="project" value="TreeGrafter"/>
</dbReference>
<organism evidence="10 11">
    <name type="scientific">Ramazzottius varieornatus</name>
    <name type="common">Water bear</name>
    <name type="synonym">Tardigrade</name>
    <dbReference type="NCBI Taxonomy" id="947166"/>
    <lineage>
        <taxon>Eukaryota</taxon>
        <taxon>Metazoa</taxon>
        <taxon>Ecdysozoa</taxon>
        <taxon>Tardigrada</taxon>
        <taxon>Eutardigrada</taxon>
        <taxon>Parachela</taxon>
        <taxon>Hypsibioidea</taxon>
        <taxon>Ramazzottiidae</taxon>
        <taxon>Ramazzottius</taxon>
    </lineage>
</organism>
<dbReference type="SUPFAM" id="SSF55073">
    <property type="entry name" value="Nucleotide cyclase"/>
    <property type="match status" value="1"/>
</dbReference>
<dbReference type="GO" id="GO:0001653">
    <property type="term" value="F:peptide receptor activity"/>
    <property type="evidence" value="ECO:0007669"/>
    <property type="project" value="TreeGrafter"/>
</dbReference>
<dbReference type="Proteomes" id="UP000186922">
    <property type="component" value="Unassembled WGS sequence"/>
</dbReference>
<dbReference type="GO" id="GO:0004383">
    <property type="term" value="F:guanylate cyclase activity"/>
    <property type="evidence" value="ECO:0007669"/>
    <property type="project" value="TreeGrafter"/>
</dbReference>
<dbReference type="InterPro" id="IPR001054">
    <property type="entry name" value="A/G_cyclase"/>
</dbReference>
<feature type="domain" description="Guanylate cyclase" evidence="9">
    <location>
        <begin position="1"/>
        <end position="79"/>
    </location>
</feature>
<evidence type="ECO:0000256" key="8">
    <source>
        <dbReference type="RuleBase" id="RU000405"/>
    </source>
</evidence>
<evidence type="ECO:0000313" key="11">
    <source>
        <dbReference type="Proteomes" id="UP000186922"/>
    </source>
</evidence>
<keyword evidence="11" id="KW-1185">Reference proteome</keyword>
<keyword evidence="6" id="KW-0325">Glycoprotein</keyword>
<dbReference type="PROSITE" id="PS50125">
    <property type="entry name" value="GUANYLATE_CYCLASE_2"/>
    <property type="match status" value="1"/>
</dbReference>
<dbReference type="InterPro" id="IPR050401">
    <property type="entry name" value="Cyclic_nucleotide_synthase"/>
</dbReference>
<comment type="subcellular location">
    <subcellularLocation>
        <location evidence="1">Membrane</location>
    </subcellularLocation>
</comment>
<reference evidence="10 11" key="1">
    <citation type="journal article" date="2016" name="Nat. Commun.">
        <title>Extremotolerant tardigrade genome and improved radiotolerance of human cultured cells by tardigrade-unique protein.</title>
        <authorList>
            <person name="Hashimoto T."/>
            <person name="Horikawa D.D."/>
            <person name="Saito Y."/>
            <person name="Kuwahara H."/>
            <person name="Kozuka-Hata H."/>
            <person name="Shin-I T."/>
            <person name="Minakuchi Y."/>
            <person name="Ohishi K."/>
            <person name="Motoyama A."/>
            <person name="Aizu T."/>
            <person name="Enomoto A."/>
            <person name="Kondo K."/>
            <person name="Tanaka S."/>
            <person name="Hara Y."/>
            <person name="Koshikawa S."/>
            <person name="Sagara H."/>
            <person name="Miura T."/>
            <person name="Yokobori S."/>
            <person name="Miyagawa K."/>
            <person name="Suzuki Y."/>
            <person name="Kubo T."/>
            <person name="Oyama M."/>
            <person name="Kohara Y."/>
            <person name="Fujiyama A."/>
            <person name="Arakawa K."/>
            <person name="Katayama T."/>
            <person name="Toyoda A."/>
            <person name="Kunieda T."/>
        </authorList>
    </citation>
    <scope>NUCLEOTIDE SEQUENCE [LARGE SCALE GENOMIC DNA]</scope>
    <source>
        <strain evidence="10 11">YOKOZUNA-1</strain>
    </source>
</reference>
<dbReference type="STRING" id="947166.A0A1D1V274"/>
<evidence type="ECO:0000256" key="4">
    <source>
        <dbReference type="ARBA" id="ARBA00022989"/>
    </source>
</evidence>
<dbReference type="PANTHER" id="PTHR11920">
    <property type="entry name" value="GUANYLYL CYCLASE"/>
    <property type="match status" value="1"/>
</dbReference>
<dbReference type="InterPro" id="IPR029787">
    <property type="entry name" value="Nucleotide_cyclase"/>
</dbReference>
<keyword evidence="2" id="KW-0812">Transmembrane</keyword>
<dbReference type="GO" id="GO:0007168">
    <property type="term" value="P:receptor guanylyl cyclase signaling pathway"/>
    <property type="evidence" value="ECO:0007669"/>
    <property type="project" value="TreeGrafter"/>
</dbReference>
<comment type="caution">
    <text evidence="10">The sequence shown here is derived from an EMBL/GenBank/DDBJ whole genome shotgun (WGS) entry which is preliminary data.</text>
</comment>
<dbReference type="InterPro" id="IPR018297">
    <property type="entry name" value="A/G_cyclase_CS"/>
</dbReference>
<name>A0A1D1V274_RAMVA</name>
<evidence type="ECO:0000259" key="9">
    <source>
        <dbReference type="PROSITE" id="PS50125"/>
    </source>
</evidence>
<gene>
    <name evidence="10" type="primary">RvY_07448-1</name>
    <name evidence="10" type="synonym">RvY_07448.1</name>
    <name evidence="10" type="ORF">RvY_07448</name>
</gene>
<dbReference type="OrthoDB" id="60033at2759"/>
<dbReference type="CDD" id="cd07302">
    <property type="entry name" value="CHD"/>
    <property type="match status" value="1"/>
</dbReference>
<protein>
    <recommendedName>
        <fullName evidence="9">Guanylate cyclase domain-containing protein</fullName>
    </recommendedName>
</protein>
<evidence type="ECO:0000256" key="1">
    <source>
        <dbReference type="ARBA" id="ARBA00004370"/>
    </source>
</evidence>
<evidence type="ECO:0000256" key="5">
    <source>
        <dbReference type="ARBA" id="ARBA00023136"/>
    </source>
</evidence>
<keyword evidence="5" id="KW-0472">Membrane</keyword>
<keyword evidence="4" id="KW-1133">Transmembrane helix</keyword>
<dbReference type="EMBL" id="BDGG01000003">
    <property type="protein sequence ID" value="GAU95926.1"/>
    <property type="molecule type" value="Genomic_DNA"/>
</dbReference>